<dbReference type="InterPro" id="IPR017452">
    <property type="entry name" value="GPCR_Rhodpsn_7TM"/>
</dbReference>
<evidence type="ECO:0000259" key="7">
    <source>
        <dbReference type="PROSITE" id="PS50262"/>
    </source>
</evidence>
<evidence type="ECO:0000256" key="3">
    <source>
        <dbReference type="ARBA" id="ARBA00022989"/>
    </source>
</evidence>
<evidence type="ECO:0000256" key="6">
    <source>
        <dbReference type="SAM" id="Phobius"/>
    </source>
</evidence>
<dbReference type="PRINTS" id="PR00237">
    <property type="entry name" value="GPCRRHODOPSN"/>
</dbReference>
<name>A0AAD9JE27_9ANNE</name>
<dbReference type="GO" id="GO:0004930">
    <property type="term" value="F:G protein-coupled receptor activity"/>
    <property type="evidence" value="ECO:0007669"/>
    <property type="project" value="UniProtKB-KW"/>
</dbReference>
<proteinExistence type="inferred from homology"/>
<feature type="transmembrane region" description="Helical" evidence="6">
    <location>
        <begin position="143"/>
        <end position="163"/>
    </location>
</feature>
<evidence type="ECO:0000256" key="4">
    <source>
        <dbReference type="ARBA" id="ARBA00023136"/>
    </source>
</evidence>
<evidence type="ECO:0000256" key="1">
    <source>
        <dbReference type="ARBA" id="ARBA00004370"/>
    </source>
</evidence>
<dbReference type="PANTHER" id="PTHR45698">
    <property type="entry name" value="TRACE AMINE-ASSOCIATED RECEPTOR 19N-RELATED"/>
    <property type="match status" value="1"/>
</dbReference>
<dbReference type="PROSITE" id="PS00237">
    <property type="entry name" value="G_PROTEIN_RECEP_F1_1"/>
    <property type="match status" value="1"/>
</dbReference>
<organism evidence="8 9">
    <name type="scientific">Paralvinella palmiformis</name>
    <dbReference type="NCBI Taxonomy" id="53620"/>
    <lineage>
        <taxon>Eukaryota</taxon>
        <taxon>Metazoa</taxon>
        <taxon>Spiralia</taxon>
        <taxon>Lophotrochozoa</taxon>
        <taxon>Annelida</taxon>
        <taxon>Polychaeta</taxon>
        <taxon>Sedentaria</taxon>
        <taxon>Canalipalpata</taxon>
        <taxon>Terebellida</taxon>
        <taxon>Terebelliformia</taxon>
        <taxon>Alvinellidae</taxon>
        <taxon>Paralvinella</taxon>
    </lineage>
</organism>
<feature type="transmembrane region" description="Helical" evidence="6">
    <location>
        <begin position="281"/>
        <end position="302"/>
    </location>
</feature>
<dbReference type="GO" id="GO:0016020">
    <property type="term" value="C:membrane"/>
    <property type="evidence" value="ECO:0007669"/>
    <property type="project" value="UniProtKB-SubCell"/>
</dbReference>
<protein>
    <recommendedName>
        <fullName evidence="7">G-protein coupled receptors family 1 profile domain-containing protein</fullName>
    </recommendedName>
</protein>
<dbReference type="PANTHER" id="PTHR45698:SF1">
    <property type="entry name" value="TRACE AMINE-ASSOCIATED RECEPTOR 13C-LIKE"/>
    <property type="match status" value="1"/>
</dbReference>
<feature type="transmembrane region" description="Helical" evidence="6">
    <location>
        <begin position="188"/>
        <end position="209"/>
    </location>
</feature>
<dbReference type="SUPFAM" id="SSF81321">
    <property type="entry name" value="Family A G protein-coupled receptor-like"/>
    <property type="match status" value="1"/>
</dbReference>
<keyword evidence="3 6" id="KW-1133">Transmembrane helix</keyword>
<feature type="domain" description="G-protein coupled receptors family 1 profile" evidence="7">
    <location>
        <begin position="38"/>
        <end position="300"/>
    </location>
</feature>
<feature type="transmembrane region" description="Helical" evidence="6">
    <location>
        <begin position="242"/>
        <end position="261"/>
    </location>
</feature>
<dbReference type="CDD" id="cd00637">
    <property type="entry name" value="7tm_classA_rhodopsin-like"/>
    <property type="match status" value="1"/>
</dbReference>
<keyword evidence="9" id="KW-1185">Reference proteome</keyword>
<dbReference type="Proteomes" id="UP001208570">
    <property type="component" value="Unassembled WGS sequence"/>
</dbReference>
<dbReference type="InterPro" id="IPR000276">
    <property type="entry name" value="GPCR_Rhodpsn"/>
</dbReference>
<evidence type="ECO:0000313" key="9">
    <source>
        <dbReference type="Proteomes" id="UP001208570"/>
    </source>
</evidence>
<comment type="subcellular location">
    <subcellularLocation>
        <location evidence="1">Membrane</location>
    </subcellularLocation>
</comment>
<dbReference type="Gene3D" id="1.20.1070.10">
    <property type="entry name" value="Rhodopsin 7-helix transmembrane proteins"/>
    <property type="match status" value="1"/>
</dbReference>
<keyword evidence="5" id="KW-0675">Receptor</keyword>
<feature type="transmembrane region" description="Helical" evidence="6">
    <location>
        <begin position="101"/>
        <end position="122"/>
    </location>
</feature>
<keyword evidence="5" id="KW-0297">G-protein coupled receptor</keyword>
<reference evidence="8" key="1">
    <citation type="journal article" date="2023" name="Mol. Biol. Evol.">
        <title>Third-Generation Sequencing Reveals the Adaptive Role of the Epigenome in Three Deep-Sea Polychaetes.</title>
        <authorList>
            <person name="Perez M."/>
            <person name="Aroh O."/>
            <person name="Sun Y."/>
            <person name="Lan Y."/>
            <person name="Juniper S.K."/>
            <person name="Young C.R."/>
            <person name="Angers B."/>
            <person name="Qian P.Y."/>
        </authorList>
    </citation>
    <scope>NUCLEOTIDE SEQUENCE</scope>
    <source>
        <strain evidence="8">P08H-3</strain>
    </source>
</reference>
<dbReference type="PROSITE" id="PS50262">
    <property type="entry name" value="G_PROTEIN_RECEP_F1_2"/>
    <property type="match status" value="1"/>
</dbReference>
<gene>
    <name evidence="8" type="ORF">LSH36_396g03026</name>
</gene>
<accession>A0AAD9JE27</accession>
<dbReference type="Pfam" id="PF00001">
    <property type="entry name" value="7tm_1"/>
    <property type="match status" value="1"/>
</dbReference>
<comment type="similarity">
    <text evidence="5">Belongs to the G-protein coupled receptor 1 family.</text>
</comment>
<feature type="transmembrane region" description="Helical" evidence="6">
    <location>
        <begin position="60"/>
        <end position="81"/>
    </location>
</feature>
<keyword evidence="4 6" id="KW-0472">Membrane</keyword>
<evidence type="ECO:0000256" key="2">
    <source>
        <dbReference type="ARBA" id="ARBA00022692"/>
    </source>
</evidence>
<evidence type="ECO:0000313" key="8">
    <source>
        <dbReference type="EMBL" id="KAK2150665.1"/>
    </source>
</evidence>
<sequence>MITTEQSFNISTGYRGEVGTTTVMQYLTYIIGGLGLFGNGFVIVVILSERAMRKQFTNGYIINQSVVDALCGLCLILSTAFENDGRKFDTVLDEIYCRIWLTKAPIWCFFVSSTYNLIALTFERYLSIVHPVWHKTKLTKGKVVASMVLIWTFGIFLNLVYIVPTAGITADGDCTAYTIWPNLLTQRAVGVLIIFIQFLMPLCLLILFYSKMFFVLRHRVSSEGGHSPGQRKKDVLAGARKNILKTLAIVAGCFVFCWISNQVYFLLYNLGLKGFGLANSFHSFTIVLVFINCCINPLIYFVKYEQFQKAAKTLILRRTTPNLLSQ</sequence>
<dbReference type="AlphaFoldDB" id="A0AAD9JE27"/>
<keyword evidence="2 5" id="KW-0812">Transmembrane</keyword>
<keyword evidence="5" id="KW-0807">Transducer</keyword>
<comment type="caution">
    <text evidence="8">The sequence shown here is derived from an EMBL/GenBank/DDBJ whole genome shotgun (WGS) entry which is preliminary data.</text>
</comment>
<dbReference type="EMBL" id="JAODUP010000396">
    <property type="protein sequence ID" value="KAK2150665.1"/>
    <property type="molecule type" value="Genomic_DNA"/>
</dbReference>
<feature type="transmembrane region" description="Helical" evidence="6">
    <location>
        <begin position="26"/>
        <end position="48"/>
    </location>
</feature>
<evidence type="ECO:0000256" key="5">
    <source>
        <dbReference type="RuleBase" id="RU000688"/>
    </source>
</evidence>